<proteinExistence type="predicted"/>
<sequence length="457" mass="47635">MTTKHQLSFLLPVLLGTLCASAGAASRLELLPAQAGDLAAPAALARSSRMSMVMAAPEGRRDAVAVSWAAGAQPLAKPVPFVGESREYYTEVSGAELAAGVAIRTSAAQAVVRVQPTGAASARGAKPIDPRAIRVRTAQGRDFNNGTGMDMLVDADRLAKSGHGFAQGTSAFRLHPSLGAGSFTLRADAPAADAGARYLVNVVEPASTVALTLRTDAVHYLHGQELVIHADALEPAARAAMPGAALQRRTLDKMAAVLVSPAGRTFPLEFKRGRDGMLTARHQLNADENPAPGLWEVRAGAEAGSGNTAVKRTLRMGVAVAMPQARFDGNVNLIDQTDKLVARLGVEVGAGGRYEVRALLYGMVNGAMAPVAVAHSAAWLEPGAGNIELAYDAALLAGVRGPYELRDLSLLDQSRLGLLHRQQRGLIIDEREALRTGLCVAQSAAAGTAAIPRKPAQ</sequence>
<evidence type="ECO:0000259" key="2">
    <source>
        <dbReference type="Pfam" id="PF16024"/>
    </source>
</evidence>
<feature type="chain" id="PRO_5013810265" description="DUF4785 domain-containing protein" evidence="1">
    <location>
        <begin position="25"/>
        <end position="457"/>
    </location>
</feature>
<feature type="signal peptide" evidence="1">
    <location>
        <begin position="1"/>
        <end position="24"/>
    </location>
</feature>
<dbReference type="EMBL" id="CP024608">
    <property type="protein sequence ID" value="ATQ76770.1"/>
    <property type="molecule type" value="Genomic_DNA"/>
</dbReference>
<protein>
    <recommendedName>
        <fullName evidence="6">DUF4785 domain-containing protein</fullName>
    </recommendedName>
</protein>
<feature type="domain" description="DUF4785" evidence="3">
    <location>
        <begin position="326"/>
        <end position="426"/>
    </location>
</feature>
<keyword evidence="1" id="KW-0732">Signal</keyword>
<dbReference type="Pfam" id="PF20943">
    <property type="entry name" value="DUF4785_3rd"/>
    <property type="match status" value="1"/>
</dbReference>
<dbReference type="KEGG" id="mass:CR152_21315"/>
<dbReference type="Proteomes" id="UP000229897">
    <property type="component" value="Chromosome"/>
</dbReference>
<evidence type="ECO:0000259" key="3">
    <source>
        <dbReference type="Pfam" id="PF20943"/>
    </source>
</evidence>
<keyword evidence="5" id="KW-1185">Reference proteome</keyword>
<dbReference type="InterPro" id="IPR031979">
    <property type="entry name" value="DUF4785_N"/>
</dbReference>
<dbReference type="OrthoDB" id="5935982at2"/>
<dbReference type="Gene3D" id="2.60.120.1370">
    <property type="match status" value="1"/>
</dbReference>
<dbReference type="Pfam" id="PF16024">
    <property type="entry name" value="DUF4785_1st"/>
    <property type="match status" value="1"/>
</dbReference>
<organism evidence="4 5">
    <name type="scientific">Massilia violaceinigra</name>
    <dbReference type="NCBI Taxonomy" id="2045208"/>
    <lineage>
        <taxon>Bacteria</taxon>
        <taxon>Pseudomonadati</taxon>
        <taxon>Pseudomonadota</taxon>
        <taxon>Betaproteobacteria</taxon>
        <taxon>Burkholderiales</taxon>
        <taxon>Oxalobacteraceae</taxon>
        <taxon>Telluria group</taxon>
        <taxon>Massilia</taxon>
    </lineage>
</organism>
<evidence type="ECO:0000313" key="5">
    <source>
        <dbReference type="Proteomes" id="UP000229897"/>
    </source>
</evidence>
<accession>A0A2D2DP90</accession>
<gene>
    <name evidence="4" type="ORF">CR152_21315</name>
</gene>
<name>A0A2D2DP90_9BURK</name>
<evidence type="ECO:0000313" key="4">
    <source>
        <dbReference type="EMBL" id="ATQ76770.1"/>
    </source>
</evidence>
<dbReference type="AlphaFoldDB" id="A0A2D2DP90"/>
<evidence type="ECO:0000256" key="1">
    <source>
        <dbReference type="SAM" id="SignalP"/>
    </source>
</evidence>
<evidence type="ECO:0008006" key="6">
    <source>
        <dbReference type="Google" id="ProtNLM"/>
    </source>
</evidence>
<dbReference type="Gene3D" id="2.60.40.3870">
    <property type="entry name" value="Uncharacterised protein PF16024, DUF4785"/>
    <property type="match status" value="1"/>
</dbReference>
<dbReference type="InterPro" id="IPR048295">
    <property type="entry name" value="DUF4785_C"/>
</dbReference>
<reference evidence="4" key="1">
    <citation type="submission" date="2017-10" db="EMBL/GenBank/DDBJ databases">
        <title>Massilia psychrophilum sp. nov., a novel purple-pigmented bacterium isolated from Tianshan glacier, Xinjiang Municipality, China.</title>
        <authorList>
            <person name="Wang H."/>
        </authorList>
    </citation>
    <scope>NUCLEOTIDE SEQUENCE [LARGE SCALE GENOMIC DNA]</scope>
    <source>
        <strain evidence="4">B2</strain>
    </source>
</reference>
<dbReference type="RefSeq" id="WP_099878246.1">
    <property type="nucleotide sequence ID" value="NZ_CP024608.1"/>
</dbReference>
<feature type="domain" description="DUF4785" evidence="2">
    <location>
        <begin position="60"/>
        <end position="204"/>
    </location>
</feature>